<accession>A0A1B6IQW6</accession>
<evidence type="ECO:0000259" key="1">
    <source>
        <dbReference type="SMART" id="SM00225"/>
    </source>
</evidence>
<dbReference type="Gene3D" id="3.30.710.10">
    <property type="entry name" value="Potassium Channel Kv1.1, Chain A"/>
    <property type="match status" value="1"/>
</dbReference>
<feature type="domain" description="BTB" evidence="1">
    <location>
        <begin position="6"/>
        <end position="101"/>
    </location>
</feature>
<dbReference type="AlphaFoldDB" id="A0A1B6IQW6"/>
<dbReference type="Gene3D" id="1.25.40.420">
    <property type="match status" value="1"/>
</dbReference>
<dbReference type="InterPro" id="IPR000210">
    <property type="entry name" value="BTB/POZ_dom"/>
</dbReference>
<dbReference type="PANTHER" id="PTHR45774">
    <property type="entry name" value="BTB/POZ DOMAIN-CONTAINING"/>
    <property type="match status" value="1"/>
</dbReference>
<dbReference type="Pfam" id="PF07707">
    <property type="entry name" value="BACK"/>
    <property type="match status" value="1"/>
</dbReference>
<dbReference type="InterPro" id="IPR011705">
    <property type="entry name" value="BACK"/>
</dbReference>
<organism evidence="2">
    <name type="scientific">Homalodisca liturata</name>
    <dbReference type="NCBI Taxonomy" id="320908"/>
    <lineage>
        <taxon>Eukaryota</taxon>
        <taxon>Metazoa</taxon>
        <taxon>Ecdysozoa</taxon>
        <taxon>Arthropoda</taxon>
        <taxon>Hexapoda</taxon>
        <taxon>Insecta</taxon>
        <taxon>Pterygota</taxon>
        <taxon>Neoptera</taxon>
        <taxon>Paraneoptera</taxon>
        <taxon>Hemiptera</taxon>
        <taxon>Auchenorrhyncha</taxon>
        <taxon>Membracoidea</taxon>
        <taxon>Cicadellidae</taxon>
        <taxon>Cicadellinae</taxon>
        <taxon>Proconiini</taxon>
        <taxon>Homalodisca</taxon>
    </lineage>
</organism>
<reference evidence="2" key="1">
    <citation type="submission" date="2015-11" db="EMBL/GenBank/DDBJ databases">
        <title>De novo transcriptome assembly of four potential Pierce s Disease insect vectors from Arizona vineyards.</title>
        <authorList>
            <person name="Tassone E.E."/>
        </authorList>
    </citation>
    <scope>NUCLEOTIDE SEQUENCE</scope>
</reference>
<dbReference type="SMART" id="SM00225">
    <property type="entry name" value="BTB"/>
    <property type="match status" value="1"/>
</dbReference>
<protein>
    <recommendedName>
        <fullName evidence="1">BTB domain-containing protein</fullName>
    </recommendedName>
</protein>
<dbReference type="PANTHER" id="PTHR45774:SF3">
    <property type="entry name" value="BTB (POZ) DOMAIN-CONTAINING 2B-RELATED"/>
    <property type="match status" value="1"/>
</dbReference>
<dbReference type="EMBL" id="GECU01018419">
    <property type="protein sequence ID" value="JAS89287.1"/>
    <property type="molecule type" value="Transcribed_RNA"/>
</dbReference>
<dbReference type="SUPFAM" id="SSF54695">
    <property type="entry name" value="POZ domain"/>
    <property type="match status" value="1"/>
</dbReference>
<proteinExistence type="predicted"/>
<evidence type="ECO:0000313" key="2">
    <source>
        <dbReference type="EMBL" id="JAS89287.1"/>
    </source>
</evidence>
<sequence>MVEKESHCFIVGENQEKISLSEEILEKCSDSLRKLLLDDSTMEMTDVDPVAFTVVMRYISGVQDLGRNWKAQTIFNICQLANKYSLDDLKEKIASQLMPFGVYDLFDALYCVVKYNVTCLEPTVRQIVQEETTLIFEQPQFKSIDREALLYILQQDTLGAEEIDVFKAVCAWATQQGYLDSTNQIINLEMMKGPLKYIRLCTLTDQQIERDVKPIVLLRQELDNSKEFKDLKSLPETSLFSISTQKRCNPLVLDSLYTSLGEKRSNIDKCSSSYIFIMDKTVKLNKFVCFGKNLETPYIVNVSVIVSRVGGYLFNEEARFSTKAEILNNGMINVDLTKLDFEFRHYDQYKIDVIFDIPQPARTLRGSLEQFSGKFGKIQWASCCINPNISSPPTISYYSHLAKIGFYSLKDEEEESYH</sequence>
<gene>
    <name evidence="2" type="ORF">g.21043</name>
</gene>
<name>A0A1B6IQW6_9HEMI</name>
<dbReference type="InterPro" id="IPR011333">
    <property type="entry name" value="SKP1/BTB/POZ_sf"/>
</dbReference>